<keyword evidence="2" id="KW-1185">Reference proteome</keyword>
<evidence type="ECO:0000313" key="1">
    <source>
        <dbReference type="EMBL" id="KAF2498598.1"/>
    </source>
</evidence>
<dbReference type="AlphaFoldDB" id="A0A6A6R1E0"/>
<name>A0A6A6R1E0_9PEZI</name>
<evidence type="ECO:0000313" key="2">
    <source>
        <dbReference type="Proteomes" id="UP000799750"/>
    </source>
</evidence>
<dbReference type="SUPFAM" id="SSF54427">
    <property type="entry name" value="NTF2-like"/>
    <property type="match status" value="1"/>
</dbReference>
<proteinExistence type="predicted"/>
<dbReference type="Proteomes" id="UP000799750">
    <property type="component" value="Unassembled WGS sequence"/>
</dbReference>
<accession>A0A6A6R1E0</accession>
<organism evidence="1 2">
    <name type="scientific">Lophium mytilinum</name>
    <dbReference type="NCBI Taxonomy" id="390894"/>
    <lineage>
        <taxon>Eukaryota</taxon>
        <taxon>Fungi</taxon>
        <taxon>Dikarya</taxon>
        <taxon>Ascomycota</taxon>
        <taxon>Pezizomycotina</taxon>
        <taxon>Dothideomycetes</taxon>
        <taxon>Pleosporomycetidae</taxon>
        <taxon>Mytilinidiales</taxon>
        <taxon>Mytilinidiaceae</taxon>
        <taxon>Lophium</taxon>
    </lineage>
</organism>
<dbReference type="EMBL" id="MU004185">
    <property type="protein sequence ID" value="KAF2498598.1"/>
    <property type="molecule type" value="Genomic_DNA"/>
</dbReference>
<dbReference type="OrthoDB" id="5305593at2759"/>
<gene>
    <name evidence="1" type="ORF">BU16DRAFT_579696</name>
</gene>
<protein>
    <recommendedName>
        <fullName evidence="3">SnoaL-like domain-containing protein</fullName>
    </recommendedName>
</protein>
<sequence length="137" mass="16101">MPHSEQEFIEKRQAPYTQAILDGDLEKMMSYFVDQGLEYTDYGVMELNMDKAALRGFFGGLWEHCGDWECKTLSVEGHKTFTVWEAESKFTVIKESPMMKYQVLQRVTLLTASLQWWDQEGEKIVKEKDYAVWKDPE</sequence>
<evidence type="ECO:0008006" key="3">
    <source>
        <dbReference type="Google" id="ProtNLM"/>
    </source>
</evidence>
<reference evidence="1" key="1">
    <citation type="journal article" date="2020" name="Stud. Mycol.">
        <title>101 Dothideomycetes genomes: a test case for predicting lifestyles and emergence of pathogens.</title>
        <authorList>
            <person name="Haridas S."/>
            <person name="Albert R."/>
            <person name="Binder M."/>
            <person name="Bloem J."/>
            <person name="Labutti K."/>
            <person name="Salamov A."/>
            <person name="Andreopoulos B."/>
            <person name="Baker S."/>
            <person name="Barry K."/>
            <person name="Bills G."/>
            <person name="Bluhm B."/>
            <person name="Cannon C."/>
            <person name="Castanera R."/>
            <person name="Culley D."/>
            <person name="Daum C."/>
            <person name="Ezra D."/>
            <person name="Gonzalez J."/>
            <person name="Henrissat B."/>
            <person name="Kuo A."/>
            <person name="Liang C."/>
            <person name="Lipzen A."/>
            <person name="Lutzoni F."/>
            <person name="Magnuson J."/>
            <person name="Mondo S."/>
            <person name="Nolan M."/>
            <person name="Ohm R."/>
            <person name="Pangilinan J."/>
            <person name="Park H.-J."/>
            <person name="Ramirez L."/>
            <person name="Alfaro M."/>
            <person name="Sun H."/>
            <person name="Tritt A."/>
            <person name="Yoshinaga Y."/>
            <person name="Zwiers L.-H."/>
            <person name="Turgeon B."/>
            <person name="Goodwin S."/>
            <person name="Spatafora J."/>
            <person name="Crous P."/>
            <person name="Grigoriev I."/>
        </authorList>
    </citation>
    <scope>NUCLEOTIDE SEQUENCE</scope>
    <source>
        <strain evidence="1">CBS 269.34</strain>
    </source>
</reference>
<dbReference type="InterPro" id="IPR032710">
    <property type="entry name" value="NTF2-like_dom_sf"/>
</dbReference>